<organism evidence="1 2">
    <name type="scientific">Thermodesulfitimonas autotrophica</name>
    <dbReference type="NCBI Taxonomy" id="1894989"/>
    <lineage>
        <taxon>Bacteria</taxon>
        <taxon>Bacillati</taxon>
        <taxon>Bacillota</taxon>
        <taxon>Clostridia</taxon>
        <taxon>Thermoanaerobacterales</taxon>
        <taxon>Thermoanaerobacteraceae</taxon>
        <taxon>Thermodesulfitimonas</taxon>
    </lineage>
</organism>
<reference evidence="1 2" key="1">
    <citation type="submission" date="2018-11" db="EMBL/GenBank/DDBJ databases">
        <title>Genomic Encyclopedia of Type Strains, Phase IV (KMG-IV): sequencing the most valuable type-strain genomes for metagenomic binning, comparative biology and taxonomic classification.</title>
        <authorList>
            <person name="Goeker M."/>
        </authorList>
    </citation>
    <scope>NUCLEOTIDE SEQUENCE [LARGE SCALE GENOMIC DNA]</scope>
    <source>
        <strain evidence="1 2">DSM 102936</strain>
    </source>
</reference>
<dbReference type="EMBL" id="RKRE01000002">
    <property type="protein sequence ID" value="RPF46971.1"/>
    <property type="molecule type" value="Genomic_DNA"/>
</dbReference>
<dbReference type="RefSeq" id="WP_123929539.1">
    <property type="nucleotide sequence ID" value="NZ_RKRE01000002.1"/>
</dbReference>
<dbReference type="OrthoDB" id="1725415at2"/>
<accession>A0A3N5BT70</accession>
<name>A0A3N5BT70_9THEO</name>
<comment type="caution">
    <text evidence="1">The sequence shown here is derived from an EMBL/GenBank/DDBJ whole genome shotgun (WGS) entry which is preliminary data.</text>
</comment>
<proteinExistence type="predicted"/>
<evidence type="ECO:0008006" key="3">
    <source>
        <dbReference type="Google" id="ProtNLM"/>
    </source>
</evidence>
<evidence type="ECO:0000313" key="1">
    <source>
        <dbReference type="EMBL" id="RPF46971.1"/>
    </source>
</evidence>
<keyword evidence="2" id="KW-1185">Reference proteome</keyword>
<protein>
    <recommendedName>
        <fullName evidence="3">TusA-related sulfurtransferase</fullName>
    </recommendedName>
</protein>
<gene>
    <name evidence="1" type="ORF">EDD75_1233</name>
</gene>
<evidence type="ECO:0000313" key="2">
    <source>
        <dbReference type="Proteomes" id="UP000282654"/>
    </source>
</evidence>
<dbReference type="AlphaFoldDB" id="A0A3N5BT70"/>
<dbReference type="Proteomes" id="UP000282654">
    <property type="component" value="Unassembled WGS sequence"/>
</dbReference>
<sequence>MEIIDLGSAVTREDIGHVRRLLAEVKPGEEVRIILEAADAHEADDLFTLLRHEGFDYQPKGSGNGRRYYVTARRLPPR</sequence>